<gene>
    <name evidence="2" type="ORF">PFICI_13527</name>
</gene>
<protein>
    <submittedName>
        <fullName evidence="2">Uncharacterized protein</fullName>
    </submittedName>
</protein>
<dbReference type="Proteomes" id="UP000030651">
    <property type="component" value="Unassembled WGS sequence"/>
</dbReference>
<feature type="transmembrane region" description="Helical" evidence="1">
    <location>
        <begin position="46"/>
        <end position="74"/>
    </location>
</feature>
<dbReference type="GeneID" id="19278540"/>
<evidence type="ECO:0000313" key="3">
    <source>
        <dbReference type="Proteomes" id="UP000030651"/>
    </source>
</evidence>
<dbReference type="OrthoDB" id="4115096at2759"/>
<dbReference type="RefSeq" id="XP_007840299.1">
    <property type="nucleotide sequence ID" value="XM_007842108.1"/>
</dbReference>
<organism evidence="2 3">
    <name type="scientific">Pestalotiopsis fici (strain W106-1 / CGMCC3.15140)</name>
    <dbReference type="NCBI Taxonomy" id="1229662"/>
    <lineage>
        <taxon>Eukaryota</taxon>
        <taxon>Fungi</taxon>
        <taxon>Dikarya</taxon>
        <taxon>Ascomycota</taxon>
        <taxon>Pezizomycotina</taxon>
        <taxon>Sordariomycetes</taxon>
        <taxon>Xylariomycetidae</taxon>
        <taxon>Amphisphaeriales</taxon>
        <taxon>Sporocadaceae</taxon>
        <taxon>Pestalotiopsis</taxon>
    </lineage>
</organism>
<accession>W3WME3</accession>
<reference evidence="3" key="1">
    <citation type="journal article" date="2015" name="BMC Genomics">
        <title>Genomic and transcriptomic analysis of the endophytic fungus Pestalotiopsis fici reveals its lifestyle and high potential for synthesis of natural products.</title>
        <authorList>
            <person name="Wang X."/>
            <person name="Zhang X."/>
            <person name="Liu L."/>
            <person name="Xiang M."/>
            <person name="Wang W."/>
            <person name="Sun X."/>
            <person name="Che Y."/>
            <person name="Guo L."/>
            <person name="Liu G."/>
            <person name="Guo L."/>
            <person name="Wang C."/>
            <person name="Yin W.B."/>
            <person name="Stadler M."/>
            <person name="Zhang X."/>
            <person name="Liu X."/>
        </authorList>
    </citation>
    <scope>NUCLEOTIDE SEQUENCE [LARGE SCALE GENOMIC DNA]</scope>
    <source>
        <strain evidence="3">W106-1 / CGMCC3.15140</strain>
    </source>
</reference>
<dbReference type="HOGENOM" id="CLU_866288_0_0_1"/>
<proteinExistence type="predicted"/>
<keyword evidence="1" id="KW-1133">Transmembrane helix</keyword>
<name>W3WME3_PESFW</name>
<dbReference type="AlphaFoldDB" id="W3WME3"/>
<keyword evidence="1" id="KW-0472">Membrane</keyword>
<dbReference type="InParanoid" id="W3WME3"/>
<evidence type="ECO:0000256" key="1">
    <source>
        <dbReference type="SAM" id="Phobius"/>
    </source>
</evidence>
<dbReference type="KEGG" id="pfy:PFICI_13527"/>
<sequence>MESTGDTSSCSTAANTTDCLLDRLINIVSEKFAADDGKTDWDPITFAFTVPVGIFGILATLLALVAIIQGIFAASPGRRKSSHQVIGKWAEQTVTRVSLRELRTYTQASTPRLISDRLLNLLEMEYQAKIGNIGATTAVDQVGDGLLKTAGDNDNNGRIIANWLGEFQSLARRLPLCSKILSALATVLQTSSMPSAEAGWLQLLHQFELANLPLDTNDTAITAADYLPDDLKAVPAYADIRTIVVLAAVGGVKSFEPEIGSSYPLLIAPTFAIEFRQHPALGRVAKSRESKNMWQILQKVWISRSYSLSAWTSSMAMAKSR</sequence>
<keyword evidence="1" id="KW-0812">Transmembrane</keyword>
<keyword evidence="3" id="KW-1185">Reference proteome</keyword>
<dbReference type="eggNOG" id="ENOG502SSRT">
    <property type="taxonomic scope" value="Eukaryota"/>
</dbReference>
<dbReference type="EMBL" id="KI912119">
    <property type="protein sequence ID" value="ETS75043.1"/>
    <property type="molecule type" value="Genomic_DNA"/>
</dbReference>
<evidence type="ECO:0000313" key="2">
    <source>
        <dbReference type="EMBL" id="ETS75043.1"/>
    </source>
</evidence>